<accession>A0A4U5NTZ8</accession>
<keyword evidence="1" id="KW-1133">Transmembrane helix</keyword>
<sequence length="82" mass="8649">MEIVPVATSPLLSVDVWSFLRIRSRVSFVSLFVASPSFPHFASLISGSASASVGKRVVSSLLFVFVAIPPVVSATVVARSDV</sequence>
<protein>
    <submittedName>
        <fullName evidence="2">Uncharacterized protein</fullName>
    </submittedName>
</protein>
<comment type="caution">
    <text evidence="2">The sequence shown here is derived from an EMBL/GenBank/DDBJ whole genome shotgun (WGS) entry which is preliminary data.</text>
</comment>
<name>A0A4U5NTZ8_STECR</name>
<reference evidence="2 3" key="1">
    <citation type="journal article" date="2015" name="Genome Biol.">
        <title>Comparative genomics of Steinernema reveals deeply conserved gene regulatory networks.</title>
        <authorList>
            <person name="Dillman A.R."/>
            <person name="Macchietto M."/>
            <person name="Porter C.F."/>
            <person name="Rogers A."/>
            <person name="Williams B."/>
            <person name="Antoshechkin I."/>
            <person name="Lee M.M."/>
            <person name="Goodwin Z."/>
            <person name="Lu X."/>
            <person name="Lewis E.E."/>
            <person name="Goodrich-Blair H."/>
            <person name="Stock S.P."/>
            <person name="Adams B.J."/>
            <person name="Sternberg P.W."/>
            <person name="Mortazavi A."/>
        </authorList>
    </citation>
    <scope>NUCLEOTIDE SEQUENCE [LARGE SCALE GENOMIC DNA]</scope>
    <source>
        <strain evidence="2 3">ALL</strain>
    </source>
</reference>
<organism evidence="2 3">
    <name type="scientific">Steinernema carpocapsae</name>
    <name type="common">Entomopathogenic nematode</name>
    <dbReference type="NCBI Taxonomy" id="34508"/>
    <lineage>
        <taxon>Eukaryota</taxon>
        <taxon>Metazoa</taxon>
        <taxon>Ecdysozoa</taxon>
        <taxon>Nematoda</taxon>
        <taxon>Chromadorea</taxon>
        <taxon>Rhabditida</taxon>
        <taxon>Tylenchina</taxon>
        <taxon>Panagrolaimomorpha</taxon>
        <taxon>Strongyloidoidea</taxon>
        <taxon>Steinernematidae</taxon>
        <taxon>Steinernema</taxon>
    </lineage>
</organism>
<dbReference type="Proteomes" id="UP000298663">
    <property type="component" value="Unassembled WGS sequence"/>
</dbReference>
<proteinExistence type="predicted"/>
<keyword evidence="1" id="KW-0812">Transmembrane</keyword>
<evidence type="ECO:0000313" key="2">
    <source>
        <dbReference type="EMBL" id="TKR86634.1"/>
    </source>
</evidence>
<gene>
    <name evidence="2" type="ORF">L596_011185</name>
</gene>
<dbReference type="AlphaFoldDB" id="A0A4U5NTZ8"/>
<evidence type="ECO:0000313" key="3">
    <source>
        <dbReference type="Proteomes" id="UP000298663"/>
    </source>
</evidence>
<feature type="transmembrane region" description="Helical" evidence="1">
    <location>
        <begin position="26"/>
        <end position="45"/>
    </location>
</feature>
<keyword evidence="1" id="KW-0472">Membrane</keyword>
<reference evidence="2 3" key="2">
    <citation type="journal article" date="2019" name="G3 (Bethesda)">
        <title>Hybrid Assembly of the Genome of the Entomopathogenic Nematode Steinernema carpocapsae Identifies the X-Chromosome.</title>
        <authorList>
            <person name="Serra L."/>
            <person name="Macchietto M."/>
            <person name="Macias-Munoz A."/>
            <person name="McGill C.J."/>
            <person name="Rodriguez I.M."/>
            <person name="Rodriguez B."/>
            <person name="Murad R."/>
            <person name="Mortazavi A."/>
        </authorList>
    </citation>
    <scope>NUCLEOTIDE SEQUENCE [LARGE SCALE GENOMIC DNA]</scope>
    <source>
        <strain evidence="2 3">ALL</strain>
    </source>
</reference>
<dbReference type="EMBL" id="AZBU02000003">
    <property type="protein sequence ID" value="TKR86634.1"/>
    <property type="molecule type" value="Genomic_DNA"/>
</dbReference>
<keyword evidence="3" id="KW-1185">Reference proteome</keyword>
<evidence type="ECO:0000256" key="1">
    <source>
        <dbReference type="SAM" id="Phobius"/>
    </source>
</evidence>
<feature type="transmembrane region" description="Helical" evidence="1">
    <location>
        <begin position="57"/>
        <end position="78"/>
    </location>
</feature>